<protein>
    <recommendedName>
        <fullName evidence="2">EF-hand domain-containing protein</fullName>
    </recommendedName>
</protein>
<keyword evidence="4" id="KW-1185">Reference proteome</keyword>
<dbReference type="PROSITE" id="PS50222">
    <property type="entry name" value="EF_HAND_2"/>
    <property type="match status" value="1"/>
</dbReference>
<dbReference type="InterPro" id="IPR011992">
    <property type="entry name" value="EF-hand-dom_pair"/>
</dbReference>
<evidence type="ECO:0000313" key="4">
    <source>
        <dbReference type="Proteomes" id="UP001142055"/>
    </source>
</evidence>
<reference evidence="3" key="1">
    <citation type="submission" date="2022-12" db="EMBL/GenBank/DDBJ databases">
        <title>Genome assemblies of Blomia tropicalis.</title>
        <authorList>
            <person name="Cui Y."/>
        </authorList>
    </citation>
    <scope>NUCLEOTIDE SEQUENCE</scope>
    <source>
        <tissue evidence="3">Adult mites</tissue>
    </source>
</reference>
<accession>A0A9Q0ME83</accession>
<evidence type="ECO:0000313" key="3">
    <source>
        <dbReference type="EMBL" id="KAJ6224174.1"/>
    </source>
</evidence>
<proteinExistence type="predicted"/>
<gene>
    <name evidence="3" type="ORF">RDWZM_002719</name>
</gene>
<dbReference type="SUPFAM" id="SSF47473">
    <property type="entry name" value="EF-hand"/>
    <property type="match status" value="1"/>
</dbReference>
<dbReference type="AlphaFoldDB" id="A0A9Q0ME83"/>
<dbReference type="PROSITE" id="PS00018">
    <property type="entry name" value="EF_HAND_1"/>
    <property type="match status" value="1"/>
</dbReference>
<feature type="domain" description="EF-hand" evidence="2">
    <location>
        <begin position="49"/>
        <end position="74"/>
    </location>
</feature>
<organism evidence="3 4">
    <name type="scientific">Blomia tropicalis</name>
    <name type="common">Mite</name>
    <dbReference type="NCBI Taxonomy" id="40697"/>
    <lineage>
        <taxon>Eukaryota</taxon>
        <taxon>Metazoa</taxon>
        <taxon>Ecdysozoa</taxon>
        <taxon>Arthropoda</taxon>
        <taxon>Chelicerata</taxon>
        <taxon>Arachnida</taxon>
        <taxon>Acari</taxon>
        <taxon>Acariformes</taxon>
        <taxon>Sarcoptiformes</taxon>
        <taxon>Astigmata</taxon>
        <taxon>Glycyphagoidea</taxon>
        <taxon>Echimyopodidae</taxon>
        <taxon>Blomia</taxon>
    </lineage>
</organism>
<dbReference type="GO" id="GO:0005509">
    <property type="term" value="F:calcium ion binding"/>
    <property type="evidence" value="ECO:0007669"/>
    <property type="project" value="InterPro"/>
</dbReference>
<keyword evidence="1" id="KW-0106">Calcium</keyword>
<sequence length="162" mass="19389">QNQDGILSWDDFCLLAEKFCKIQRRGKVENDVLERWKKIFDKWWNELTAHADSNKDKVVEFDEWLEFFKNLGKNTKTYEELPEFLKNYLQLFFLCSDANKDGLFCLKDYKKYIAGQKMDTTKAEEHYNFMLIEEDAANENALTSDRFKQLVYDFWVSNDETG</sequence>
<dbReference type="EMBL" id="JAPWDV010000001">
    <property type="protein sequence ID" value="KAJ6224174.1"/>
    <property type="molecule type" value="Genomic_DNA"/>
</dbReference>
<dbReference type="InterPro" id="IPR018247">
    <property type="entry name" value="EF_Hand_1_Ca_BS"/>
</dbReference>
<dbReference type="InterPro" id="IPR002048">
    <property type="entry name" value="EF_hand_dom"/>
</dbReference>
<dbReference type="Gene3D" id="1.10.238.10">
    <property type="entry name" value="EF-hand"/>
    <property type="match status" value="1"/>
</dbReference>
<evidence type="ECO:0000256" key="1">
    <source>
        <dbReference type="ARBA" id="ARBA00022837"/>
    </source>
</evidence>
<evidence type="ECO:0000259" key="2">
    <source>
        <dbReference type="PROSITE" id="PS50222"/>
    </source>
</evidence>
<dbReference type="OMA" id="KWWNELT"/>
<name>A0A9Q0ME83_BLOTA</name>
<feature type="non-terminal residue" evidence="3">
    <location>
        <position position="1"/>
    </location>
</feature>
<comment type="caution">
    <text evidence="3">The sequence shown here is derived from an EMBL/GenBank/DDBJ whole genome shotgun (WGS) entry which is preliminary data.</text>
</comment>
<dbReference type="Proteomes" id="UP001142055">
    <property type="component" value="Chromosome 1"/>
</dbReference>